<evidence type="ECO:0000259" key="1">
    <source>
        <dbReference type="Pfam" id="PF05899"/>
    </source>
</evidence>
<comment type="caution">
    <text evidence="2">The sequence shown here is derived from an EMBL/GenBank/DDBJ whole genome shotgun (WGS) entry which is preliminary data.</text>
</comment>
<evidence type="ECO:0000313" key="2">
    <source>
        <dbReference type="EMBL" id="ODS29689.1"/>
    </source>
</evidence>
<proteinExistence type="predicted"/>
<evidence type="ECO:0000313" key="3">
    <source>
        <dbReference type="Proteomes" id="UP000094056"/>
    </source>
</evidence>
<dbReference type="AlphaFoldDB" id="A0A1E3X299"/>
<dbReference type="InterPro" id="IPR008579">
    <property type="entry name" value="UGlyAH_Cupin_dom"/>
</dbReference>
<feature type="non-terminal residue" evidence="2">
    <location>
        <position position="57"/>
    </location>
</feature>
<dbReference type="Gene3D" id="2.60.120.10">
    <property type="entry name" value="Jelly Rolls"/>
    <property type="match status" value="1"/>
</dbReference>
<protein>
    <recommendedName>
        <fullName evidence="1">(S)-ureidoglycine aminohydrolase cupin domain-containing protein</fullName>
    </recommendedName>
</protein>
<dbReference type="InterPro" id="IPR014710">
    <property type="entry name" value="RmlC-like_jellyroll"/>
</dbReference>
<reference evidence="2 3" key="1">
    <citation type="submission" date="2016-07" db="EMBL/GenBank/DDBJ databases">
        <title>Draft genome of Scalindua rubra, obtained from a brine-seawater interface in the Red Sea, sheds light on salt adaptation in anammox bacteria.</title>
        <authorList>
            <person name="Speth D.R."/>
            <person name="Lagkouvardos I."/>
            <person name="Wang Y."/>
            <person name="Qian P.-Y."/>
            <person name="Dutilh B.E."/>
            <person name="Jetten M.S."/>
        </authorList>
    </citation>
    <scope>NUCLEOTIDE SEQUENCE [LARGE SCALE GENOMIC DNA]</scope>
    <source>
        <strain evidence="2">BSI-1</strain>
    </source>
</reference>
<accession>A0A1E3X299</accession>
<dbReference type="Pfam" id="PF05899">
    <property type="entry name" value="Cupin_3"/>
    <property type="match status" value="1"/>
</dbReference>
<sequence>MKRREDRGKSTSRAIGGVMKIDIQKPSDEEISEMKQNPIWECEPSEFPWQYDVSETC</sequence>
<dbReference type="Proteomes" id="UP000094056">
    <property type="component" value="Unassembled WGS sequence"/>
</dbReference>
<dbReference type="EMBL" id="MAYW01000411">
    <property type="protein sequence ID" value="ODS29689.1"/>
    <property type="molecule type" value="Genomic_DNA"/>
</dbReference>
<name>A0A1E3X299_9BACT</name>
<organism evidence="2 3">
    <name type="scientific">Candidatus Scalindua rubra</name>
    <dbReference type="NCBI Taxonomy" id="1872076"/>
    <lineage>
        <taxon>Bacteria</taxon>
        <taxon>Pseudomonadati</taxon>
        <taxon>Planctomycetota</taxon>
        <taxon>Candidatus Brocadiia</taxon>
        <taxon>Candidatus Brocadiales</taxon>
        <taxon>Candidatus Scalinduaceae</taxon>
        <taxon>Candidatus Scalindua</taxon>
    </lineage>
</organism>
<feature type="domain" description="(S)-ureidoglycine aminohydrolase cupin" evidence="1">
    <location>
        <begin position="32"/>
        <end position="57"/>
    </location>
</feature>
<gene>
    <name evidence="2" type="ORF">SCARUB_05213</name>
</gene>